<comment type="caution">
    <text evidence="7">The sequence shown here is derived from an EMBL/GenBank/DDBJ whole genome shotgun (WGS) entry which is preliminary data.</text>
</comment>
<reference evidence="7 8" key="1">
    <citation type="submission" date="2019-03" db="EMBL/GenBank/DDBJ databases">
        <authorList>
            <person name="Kim M.K.M."/>
        </authorList>
    </citation>
    <scope>NUCLEOTIDE SEQUENCE [LARGE SCALE GENOMIC DNA]</scope>
    <source>
        <strain evidence="7 8">18JY21-1</strain>
    </source>
</reference>
<dbReference type="AlphaFoldDB" id="A0A4R4DYR5"/>
<keyword evidence="2 6" id="KW-0812">Transmembrane</keyword>
<accession>A0A4R4DYR5</accession>
<feature type="transmembrane region" description="Helical" evidence="6">
    <location>
        <begin position="85"/>
        <end position="103"/>
    </location>
</feature>
<sequence length="134" mass="14805">MQPIFNSFVGAIGLLATYAFGGWSELLSFFLIVMVIDYGTGIAASIKEKKGLSSEVGFWGLIKKILMIIIVFLSHRADVALNLDIVMYGVIYAFLANELISIVENYGRLGLPLPNTFKNLITILKDKEGKADER</sequence>
<evidence type="ECO:0000256" key="5">
    <source>
        <dbReference type="ARBA" id="ARBA00023600"/>
    </source>
</evidence>
<name>A0A4R4DYR5_9BACL</name>
<evidence type="ECO:0000256" key="6">
    <source>
        <dbReference type="SAM" id="Phobius"/>
    </source>
</evidence>
<evidence type="ECO:0000256" key="1">
    <source>
        <dbReference type="ARBA" id="ARBA00004141"/>
    </source>
</evidence>
<comment type="similarity">
    <text evidence="5">Belongs to the bacteriophage holin family. Cp-1 holin subfamily.</text>
</comment>
<evidence type="ECO:0000256" key="4">
    <source>
        <dbReference type="ARBA" id="ARBA00023136"/>
    </source>
</evidence>
<protein>
    <submittedName>
        <fullName evidence="7">Holin</fullName>
    </submittedName>
</protein>
<dbReference type="RefSeq" id="WP_132420418.1">
    <property type="nucleotide sequence ID" value="NZ_SKFG01000043.1"/>
</dbReference>
<proteinExistence type="inferred from homology"/>
<feature type="transmembrane region" description="Helical" evidence="6">
    <location>
        <begin position="12"/>
        <end position="36"/>
    </location>
</feature>
<evidence type="ECO:0000256" key="2">
    <source>
        <dbReference type="ARBA" id="ARBA00022692"/>
    </source>
</evidence>
<dbReference type="OrthoDB" id="88184at2"/>
<keyword evidence="8" id="KW-1185">Reference proteome</keyword>
<comment type="subcellular location">
    <subcellularLocation>
        <location evidence="1">Membrane</location>
        <topology evidence="1">Multi-pass membrane protein</topology>
    </subcellularLocation>
</comment>
<organism evidence="7 8">
    <name type="scientific">Paenibacillus albiflavus</name>
    <dbReference type="NCBI Taxonomy" id="2545760"/>
    <lineage>
        <taxon>Bacteria</taxon>
        <taxon>Bacillati</taxon>
        <taxon>Bacillota</taxon>
        <taxon>Bacilli</taxon>
        <taxon>Bacillales</taxon>
        <taxon>Paenibacillaceae</taxon>
        <taxon>Paenibacillus</taxon>
    </lineage>
</organism>
<feature type="transmembrane region" description="Helical" evidence="6">
    <location>
        <begin position="56"/>
        <end position="73"/>
    </location>
</feature>
<evidence type="ECO:0000256" key="3">
    <source>
        <dbReference type="ARBA" id="ARBA00022989"/>
    </source>
</evidence>
<dbReference type="InterPro" id="IPR006480">
    <property type="entry name" value="Phage_holin_4_1"/>
</dbReference>
<keyword evidence="4 6" id="KW-0472">Membrane</keyword>
<dbReference type="Pfam" id="PF05105">
    <property type="entry name" value="Phage_holin_4_1"/>
    <property type="match status" value="1"/>
</dbReference>
<dbReference type="NCBIfam" id="TIGR01593">
    <property type="entry name" value="holin_tox_secr"/>
    <property type="match status" value="1"/>
</dbReference>
<dbReference type="GO" id="GO:0016020">
    <property type="term" value="C:membrane"/>
    <property type="evidence" value="ECO:0007669"/>
    <property type="project" value="UniProtKB-SubCell"/>
</dbReference>
<keyword evidence="3 6" id="KW-1133">Transmembrane helix</keyword>
<evidence type="ECO:0000313" key="8">
    <source>
        <dbReference type="Proteomes" id="UP000295418"/>
    </source>
</evidence>
<gene>
    <name evidence="7" type="ORF">E0485_22995</name>
</gene>
<evidence type="ECO:0000313" key="7">
    <source>
        <dbReference type="EMBL" id="TCZ70982.1"/>
    </source>
</evidence>
<dbReference type="Proteomes" id="UP000295418">
    <property type="component" value="Unassembled WGS sequence"/>
</dbReference>
<dbReference type="EMBL" id="SKFG01000043">
    <property type="protein sequence ID" value="TCZ70982.1"/>
    <property type="molecule type" value="Genomic_DNA"/>
</dbReference>